<evidence type="ECO:0000313" key="1">
    <source>
        <dbReference type="EMBL" id="GFG95235.1"/>
    </source>
</evidence>
<organism evidence="1 2">
    <name type="scientific">Mycobacterium timonense</name>
    <dbReference type="NCBI Taxonomy" id="701043"/>
    <lineage>
        <taxon>Bacteria</taxon>
        <taxon>Bacillati</taxon>
        <taxon>Actinomycetota</taxon>
        <taxon>Actinomycetes</taxon>
        <taxon>Mycobacteriales</taxon>
        <taxon>Mycobacteriaceae</taxon>
        <taxon>Mycobacterium</taxon>
        <taxon>Mycobacterium avium complex (MAC)</taxon>
    </lineage>
</organism>
<sequence>MDNLMMAGMRSASFAAARQPRGGALSDPDSAVGQSVSVAASSIIIASRFLASSNDSVVISAILRSR</sequence>
<name>A0A7I9Z313_9MYCO</name>
<comment type="caution">
    <text evidence="1">The sequence shown here is derived from an EMBL/GenBank/DDBJ whole genome shotgun (WGS) entry which is preliminary data.</text>
</comment>
<gene>
    <name evidence="1" type="ORF">MTIM_11140</name>
</gene>
<dbReference type="Proteomes" id="UP000465301">
    <property type="component" value="Unassembled WGS sequence"/>
</dbReference>
<protein>
    <submittedName>
        <fullName evidence="1">Uncharacterized protein</fullName>
    </submittedName>
</protein>
<proteinExistence type="predicted"/>
<evidence type="ECO:0000313" key="2">
    <source>
        <dbReference type="Proteomes" id="UP000465301"/>
    </source>
</evidence>
<keyword evidence="2" id="KW-1185">Reference proteome</keyword>
<accession>A0A7I9Z313</accession>
<reference evidence="1 2" key="1">
    <citation type="journal article" date="2019" name="Emerg. Microbes Infect.">
        <title>Comprehensive subspecies identification of 175 nontuberculous mycobacteria species based on 7547 genomic profiles.</title>
        <authorList>
            <person name="Matsumoto Y."/>
            <person name="Kinjo T."/>
            <person name="Motooka D."/>
            <person name="Nabeya D."/>
            <person name="Jung N."/>
            <person name="Uechi K."/>
            <person name="Horii T."/>
            <person name="Iida T."/>
            <person name="Fujita J."/>
            <person name="Nakamura S."/>
        </authorList>
    </citation>
    <scope>NUCLEOTIDE SEQUENCE [LARGE SCALE GENOMIC DNA]</scope>
    <source>
        <strain evidence="1 2">JCM 30726</strain>
    </source>
</reference>
<dbReference type="AlphaFoldDB" id="A0A7I9Z313"/>
<dbReference type="EMBL" id="BLLA01000001">
    <property type="protein sequence ID" value="GFG95235.1"/>
    <property type="molecule type" value="Genomic_DNA"/>
</dbReference>